<evidence type="ECO:0000313" key="8">
    <source>
        <dbReference type="Proteomes" id="UP000175707"/>
    </source>
</evidence>
<name>A0A1E7YRR8_9PROT</name>
<dbReference type="GO" id="GO:0016020">
    <property type="term" value="C:membrane"/>
    <property type="evidence" value="ECO:0007669"/>
    <property type="project" value="UniProtKB-SubCell"/>
</dbReference>
<feature type="transmembrane region" description="Helical" evidence="6">
    <location>
        <begin position="77"/>
        <end position="99"/>
    </location>
</feature>
<feature type="transmembrane region" description="Helical" evidence="6">
    <location>
        <begin position="105"/>
        <end position="123"/>
    </location>
</feature>
<feature type="transmembrane region" description="Helical" evidence="6">
    <location>
        <begin position="135"/>
        <end position="154"/>
    </location>
</feature>
<evidence type="ECO:0000256" key="5">
    <source>
        <dbReference type="PIRSR" id="PIRSR604254-1"/>
    </source>
</evidence>
<sequence>MREQSTREEQVNAVSHGAGVGLALAAFAALIVPNWSVLSTRALLALGLFLVTAALLYLSSLLYHAWSSGPQKARLQLLDRTAIYGLIAGTYTPVSLLMLRGPLGWGLFVVEWLLALAGTLLLWRFRERFAGLSLWWYLLMGWLILLALGPLYRAAPSLSLWYLGAGGLAYTAGVVFFVMDARRYFHGIW</sequence>
<keyword evidence="3 6" id="KW-1133">Transmembrane helix</keyword>
<dbReference type="GO" id="GO:0046872">
    <property type="term" value="F:metal ion binding"/>
    <property type="evidence" value="ECO:0007669"/>
    <property type="project" value="UniProtKB-KW"/>
</dbReference>
<dbReference type="Proteomes" id="UP000175707">
    <property type="component" value="Unassembled WGS sequence"/>
</dbReference>
<feature type="transmembrane region" description="Helical" evidence="6">
    <location>
        <begin position="12"/>
        <end position="32"/>
    </location>
</feature>
<feature type="non-terminal residue" evidence="7">
    <location>
        <position position="189"/>
    </location>
</feature>
<dbReference type="AlphaFoldDB" id="A0A1E7YRR8"/>
<reference evidence="7 8" key="1">
    <citation type="submission" date="2016-06" db="EMBL/GenBank/DDBJ databases">
        <title>Gene turnover analysis identifies the evolutionary adaptation of the extremophile Acidithiobacillus caldus.</title>
        <authorList>
            <person name="Zhang X."/>
        </authorList>
    </citation>
    <scope>NUCLEOTIDE SEQUENCE [LARGE SCALE GENOMIC DNA]</scope>
    <source>
        <strain evidence="7 8">S1</strain>
    </source>
</reference>
<evidence type="ECO:0000256" key="1">
    <source>
        <dbReference type="ARBA" id="ARBA00004141"/>
    </source>
</evidence>
<keyword evidence="5" id="KW-0479">Metal-binding</keyword>
<dbReference type="InterPro" id="IPR004254">
    <property type="entry name" value="AdipoR/HlyIII-related"/>
</dbReference>
<evidence type="ECO:0000256" key="3">
    <source>
        <dbReference type="ARBA" id="ARBA00022989"/>
    </source>
</evidence>
<dbReference type="Pfam" id="PF03006">
    <property type="entry name" value="HlyIII"/>
    <property type="match status" value="1"/>
</dbReference>
<evidence type="ECO:0000256" key="4">
    <source>
        <dbReference type="ARBA" id="ARBA00023136"/>
    </source>
</evidence>
<dbReference type="EMBL" id="LZYH01001075">
    <property type="protein sequence ID" value="OFC41728.1"/>
    <property type="molecule type" value="Genomic_DNA"/>
</dbReference>
<dbReference type="PANTHER" id="PTHR20855:SF3">
    <property type="entry name" value="LD03007P"/>
    <property type="match status" value="1"/>
</dbReference>
<feature type="transmembrane region" description="Helical" evidence="6">
    <location>
        <begin position="44"/>
        <end position="65"/>
    </location>
</feature>
<feature type="binding site" evidence="5">
    <location>
        <position position="64"/>
    </location>
    <ligand>
        <name>Zn(2+)</name>
        <dbReference type="ChEBI" id="CHEBI:29105"/>
    </ligand>
</feature>
<feature type="transmembrane region" description="Helical" evidence="6">
    <location>
        <begin position="160"/>
        <end position="179"/>
    </location>
</feature>
<proteinExistence type="predicted"/>
<gene>
    <name evidence="7" type="ORF">BAE30_15785</name>
</gene>
<protein>
    <submittedName>
        <fullName evidence="7">Hemolysin D</fullName>
    </submittedName>
</protein>
<evidence type="ECO:0000256" key="6">
    <source>
        <dbReference type="SAM" id="Phobius"/>
    </source>
</evidence>
<dbReference type="PANTHER" id="PTHR20855">
    <property type="entry name" value="ADIPOR/PROGESTIN RECEPTOR-RELATED"/>
    <property type="match status" value="1"/>
</dbReference>
<keyword evidence="5" id="KW-0862">Zinc</keyword>
<evidence type="ECO:0000313" key="7">
    <source>
        <dbReference type="EMBL" id="OFC41728.1"/>
    </source>
</evidence>
<comment type="caution">
    <text evidence="7">The sequence shown here is derived from an EMBL/GenBank/DDBJ whole genome shotgun (WGS) entry which is preliminary data.</text>
</comment>
<accession>A0A1E7YRR8</accession>
<comment type="subcellular location">
    <subcellularLocation>
        <location evidence="1">Membrane</location>
        <topology evidence="1">Multi-pass membrane protein</topology>
    </subcellularLocation>
</comment>
<evidence type="ECO:0000256" key="2">
    <source>
        <dbReference type="ARBA" id="ARBA00022692"/>
    </source>
</evidence>
<keyword evidence="4 6" id="KW-0472">Membrane</keyword>
<organism evidence="7 8">
    <name type="scientific">Acidithiobacillus caldus</name>
    <dbReference type="NCBI Taxonomy" id="33059"/>
    <lineage>
        <taxon>Bacteria</taxon>
        <taxon>Pseudomonadati</taxon>
        <taxon>Pseudomonadota</taxon>
        <taxon>Acidithiobacillia</taxon>
        <taxon>Acidithiobacillales</taxon>
        <taxon>Acidithiobacillaceae</taxon>
        <taxon>Acidithiobacillus</taxon>
    </lineage>
</organism>
<keyword evidence="2 6" id="KW-0812">Transmembrane</keyword>